<evidence type="ECO:0000313" key="3">
    <source>
        <dbReference type="EMBL" id="KAE8988619.1"/>
    </source>
</evidence>
<keyword evidence="1" id="KW-0175">Coiled coil</keyword>
<evidence type="ECO:0000256" key="2">
    <source>
        <dbReference type="SAM" id="MobiDB-lite"/>
    </source>
</evidence>
<feature type="compositionally biased region" description="Acidic residues" evidence="2">
    <location>
        <begin position="234"/>
        <end position="243"/>
    </location>
</feature>
<reference evidence="3 4" key="1">
    <citation type="submission" date="2018-09" db="EMBL/GenBank/DDBJ databases">
        <title>Genomic investigation of the strawberry pathogen Phytophthora fragariae indicates pathogenicity is determined by transcriptional variation in three key races.</title>
        <authorList>
            <person name="Adams T.M."/>
            <person name="Armitage A.D."/>
            <person name="Sobczyk M.K."/>
            <person name="Bates H.J."/>
            <person name="Dunwell J.M."/>
            <person name="Nellist C.F."/>
            <person name="Harrison R.J."/>
        </authorList>
    </citation>
    <scope>NUCLEOTIDE SEQUENCE [LARGE SCALE GENOMIC DNA]</scope>
    <source>
        <strain evidence="3 4">SCRP324</strain>
    </source>
</reference>
<comment type="caution">
    <text evidence="3">The sequence shown here is derived from an EMBL/GenBank/DDBJ whole genome shotgun (WGS) entry which is preliminary data.</text>
</comment>
<dbReference type="AlphaFoldDB" id="A0A6A3IZY2"/>
<feature type="compositionally biased region" description="Polar residues" evidence="2">
    <location>
        <begin position="169"/>
        <end position="181"/>
    </location>
</feature>
<protein>
    <recommendedName>
        <fullName evidence="5">TAZ-type domain-containing protein</fullName>
    </recommendedName>
</protein>
<dbReference type="OrthoDB" id="128018at2759"/>
<proteinExistence type="predicted"/>
<name>A0A6A3IZY2_9STRA</name>
<evidence type="ECO:0008006" key="5">
    <source>
        <dbReference type="Google" id="ProtNLM"/>
    </source>
</evidence>
<gene>
    <name evidence="3" type="ORF">PR002_g21710</name>
</gene>
<feature type="region of interest" description="Disordered" evidence="2">
    <location>
        <begin position="110"/>
        <end position="133"/>
    </location>
</feature>
<feature type="coiled-coil region" evidence="1">
    <location>
        <begin position="391"/>
        <end position="425"/>
    </location>
</feature>
<sequence length="460" mass="51980">MASMASRGDGLAVVDRWTAELNERVAETVNSVCGAFKQELELAAQPTVGQVDYDTYNDCCQRLVQYIAANMDTSPYFTQQMDRIILACHSSTSEQVLGSLVTKDVWLRPREKTRGDEGPTVSTGQDAGLNPAPMVADNPNDPIVKTEGIVVNAPPSDNLPVQVEMGKTVGSSSRRSVLSTRQDVEVAKAPSSSALGRSQRKRPSGRRAIMTKVPPAKRQRKEEDSSAIEIWSTADEDDDDVSDSENLFGQRSQEQTKMFKERLRKAIKFIDALLCKPPQGKVCVRDCKEIRRNRCTKDVPCDNEMCGNWHHAEAHTDNCLNPQCEFKLRIILREIMHGIKKKQRIVQEERAKVQKKTSALEIIQRDEKSAKHHAASFSLVDTRQQDRFFEAQVLQDEIDQLKGDLAKEEQLLHDLNEKRKELKEKLYTIGIDESDDIIDGFPEFTTHYENKRGSRKQRAH</sequence>
<evidence type="ECO:0000256" key="1">
    <source>
        <dbReference type="SAM" id="Coils"/>
    </source>
</evidence>
<organism evidence="3 4">
    <name type="scientific">Phytophthora rubi</name>
    <dbReference type="NCBI Taxonomy" id="129364"/>
    <lineage>
        <taxon>Eukaryota</taxon>
        <taxon>Sar</taxon>
        <taxon>Stramenopiles</taxon>
        <taxon>Oomycota</taxon>
        <taxon>Peronosporomycetes</taxon>
        <taxon>Peronosporales</taxon>
        <taxon>Peronosporaceae</taxon>
        <taxon>Phytophthora</taxon>
    </lineage>
</organism>
<feature type="region of interest" description="Disordered" evidence="2">
    <location>
        <begin position="154"/>
        <end position="253"/>
    </location>
</feature>
<evidence type="ECO:0000313" key="4">
    <source>
        <dbReference type="Proteomes" id="UP000435112"/>
    </source>
</evidence>
<dbReference type="Proteomes" id="UP000435112">
    <property type="component" value="Unassembled WGS sequence"/>
</dbReference>
<accession>A0A6A3IZY2</accession>
<dbReference type="EMBL" id="QXFU01002228">
    <property type="protein sequence ID" value="KAE8988619.1"/>
    <property type="molecule type" value="Genomic_DNA"/>
</dbReference>